<dbReference type="InParanoid" id="G2YYL1"/>
<accession>G2YYL1</accession>
<name>G2YYL1_BOTF4</name>
<reference evidence="3" key="1">
    <citation type="journal article" date="2011" name="PLoS Genet.">
        <title>Genomic analysis of the necrotrophic fungal pathogens Sclerotinia sclerotiorum and Botrytis cinerea.</title>
        <authorList>
            <person name="Amselem J."/>
            <person name="Cuomo C.A."/>
            <person name="van Kan J.A."/>
            <person name="Viaud M."/>
            <person name="Benito E.P."/>
            <person name="Couloux A."/>
            <person name="Coutinho P.M."/>
            <person name="de Vries R.P."/>
            <person name="Dyer P.S."/>
            <person name="Fillinger S."/>
            <person name="Fournier E."/>
            <person name="Gout L."/>
            <person name="Hahn M."/>
            <person name="Kohn L."/>
            <person name="Lapalu N."/>
            <person name="Plummer K.M."/>
            <person name="Pradier J.M."/>
            <person name="Quevillon E."/>
            <person name="Sharon A."/>
            <person name="Simon A."/>
            <person name="ten Have A."/>
            <person name="Tudzynski B."/>
            <person name="Tudzynski P."/>
            <person name="Wincker P."/>
            <person name="Andrew M."/>
            <person name="Anthouard V."/>
            <person name="Beever R.E."/>
            <person name="Beffa R."/>
            <person name="Benoit I."/>
            <person name="Bouzid O."/>
            <person name="Brault B."/>
            <person name="Chen Z."/>
            <person name="Choquer M."/>
            <person name="Collemare J."/>
            <person name="Cotton P."/>
            <person name="Danchin E.G."/>
            <person name="Da Silva C."/>
            <person name="Gautier A."/>
            <person name="Giraud C."/>
            <person name="Giraud T."/>
            <person name="Gonzalez C."/>
            <person name="Grossetete S."/>
            <person name="Guldener U."/>
            <person name="Henrissat B."/>
            <person name="Howlett B.J."/>
            <person name="Kodira C."/>
            <person name="Kretschmer M."/>
            <person name="Lappartient A."/>
            <person name="Leroch M."/>
            <person name="Levis C."/>
            <person name="Mauceli E."/>
            <person name="Neuveglise C."/>
            <person name="Oeser B."/>
            <person name="Pearson M."/>
            <person name="Poulain J."/>
            <person name="Poussereau N."/>
            <person name="Quesneville H."/>
            <person name="Rascle C."/>
            <person name="Schumacher J."/>
            <person name="Segurens B."/>
            <person name="Sexton A."/>
            <person name="Silva E."/>
            <person name="Sirven C."/>
            <person name="Soanes D.M."/>
            <person name="Talbot N.J."/>
            <person name="Templeton M."/>
            <person name="Yandava C."/>
            <person name="Yarden O."/>
            <person name="Zeng Q."/>
            <person name="Rollins J.A."/>
            <person name="Lebrun M.H."/>
            <person name="Dickman M."/>
        </authorList>
    </citation>
    <scope>NUCLEOTIDE SEQUENCE [LARGE SCALE GENOMIC DNA]</scope>
    <source>
        <strain evidence="3">T4</strain>
    </source>
</reference>
<dbReference type="Proteomes" id="UP000008177">
    <property type="component" value="Unplaced contigs"/>
</dbReference>
<protein>
    <submittedName>
        <fullName evidence="2">Uncharacterized protein</fullName>
    </submittedName>
</protein>
<proteinExistence type="predicted"/>
<evidence type="ECO:0000313" key="3">
    <source>
        <dbReference type="Proteomes" id="UP000008177"/>
    </source>
</evidence>
<keyword evidence="1" id="KW-0732">Signal</keyword>
<feature type="chain" id="PRO_5003440901" evidence="1">
    <location>
        <begin position="20"/>
        <end position="117"/>
    </location>
</feature>
<dbReference type="EMBL" id="FQ790361">
    <property type="protein sequence ID" value="CCD56709.1"/>
    <property type="molecule type" value="Genomic_DNA"/>
</dbReference>
<gene>
    <name evidence="2" type="ORF">BofuT4_P145170.1</name>
</gene>
<evidence type="ECO:0000256" key="1">
    <source>
        <dbReference type="SAM" id="SignalP"/>
    </source>
</evidence>
<sequence>MIWNQCQLMLSLLATLSKSHFPRPPQTARLDTAFEAGKGGRKYLAASERYRWKQLLMNQRLFSRLCSELTLQRKRNDRPSSQPTNTPLNRLNVTYLGMHEDDPATHMPTCPHALPAK</sequence>
<organism evidence="2 3">
    <name type="scientific">Botryotinia fuckeliana (strain T4)</name>
    <name type="common">Noble rot fungus</name>
    <name type="synonym">Botrytis cinerea</name>
    <dbReference type="NCBI Taxonomy" id="999810"/>
    <lineage>
        <taxon>Eukaryota</taxon>
        <taxon>Fungi</taxon>
        <taxon>Dikarya</taxon>
        <taxon>Ascomycota</taxon>
        <taxon>Pezizomycotina</taxon>
        <taxon>Leotiomycetes</taxon>
        <taxon>Helotiales</taxon>
        <taxon>Sclerotiniaceae</taxon>
        <taxon>Botrytis</taxon>
    </lineage>
</organism>
<evidence type="ECO:0000313" key="2">
    <source>
        <dbReference type="EMBL" id="CCD56709.1"/>
    </source>
</evidence>
<dbReference type="HOGENOM" id="CLU_2084508_0_0_1"/>
<dbReference type="AlphaFoldDB" id="G2YYL1"/>
<feature type="signal peptide" evidence="1">
    <location>
        <begin position="1"/>
        <end position="19"/>
    </location>
</feature>